<evidence type="ECO:0000313" key="1">
    <source>
        <dbReference type="EMBL" id="ALL14822.1"/>
    </source>
</evidence>
<evidence type="ECO:0000313" key="2">
    <source>
        <dbReference type="Proteomes" id="UP000056905"/>
    </source>
</evidence>
<protein>
    <submittedName>
        <fullName evidence="1">Uncharacterized protein</fullName>
    </submittedName>
</protein>
<dbReference type="OrthoDB" id="9090824at2"/>
<dbReference type="Proteomes" id="UP000056905">
    <property type="component" value="Chromosome"/>
</dbReference>
<gene>
    <name evidence="1" type="ORF">AQ619_16435</name>
</gene>
<dbReference type="AlphaFoldDB" id="A0A0P0P359"/>
<reference evidence="1 2" key="1">
    <citation type="submission" date="2015-10" db="EMBL/GenBank/DDBJ databases">
        <title>Conservation of the essential genome among Caulobacter and Brevundimonas species.</title>
        <authorList>
            <person name="Scott D."/>
            <person name="Ely B."/>
        </authorList>
    </citation>
    <scope>NUCLEOTIDE SEQUENCE [LARGE SCALE GENOMIC DNA]</scope>
    <source>
        <strain evidence="1 2">CB4</strain>
    </source>
</reference>
<organism evidence="1 2">
    <name type="scientific">Caulobacter henricii</name>
    <dbReference type="NCBI Taxonomy" id="69395"/>
    <lineage>
        <taxon>Bacteria</taxon>
        <taxon>Pseudomonadati</taxon>
        <taxon>Pseudomonadota</taxon>
        <taxon>Alphaproteobacteria</taxon>
        <taxon>Caulobacterales</taxon>
        <taxon>Caulobacteraceae</taxon>
        <taxon>Caulobacter</taxon>
    </lineage>
</organism>
<accession>A0A0P0P359</accession>
<proteinExistence type="predicted"/>
<dbReference type="KEGG" id="chq:AQ619_16435"/>
<sequence length="152" mass="17066">MARSKIGDIVEISTGRGLAYAHHTHRHAMYGSLLRVFTGFNAERPDVLQVVSRPVQFSTFFPLNAAVTRKLVQIVGRAPVASSLTLFPTFRAGVVDPLTGTIGTWWLWDGENEWCVGDLTPEQRQFPVRGVMNDTALFERIEQEWNPAVDVR</sequence>
<keyword evidence="2" id="KW-1185">Reference proteome</keyword>
<dbReference type="EMBL" id="CP013002">
    <property type="protein sequence ID" value="ALL14822.1"/>
    <property type="molecule type" value="Genomic_DNA"/>
</dbReference>
<name>A0A0P0P359_9CAUL</name>